<evidence type="ECO:0000256" key="2">
    <source>
        <dbReference type="ARBA" id="ARBA00022898"/>
    </source>
</evidence>
<dbReference type="RefSeq" id="WP_205231306.1">
    <property type="nucleotide sequence ID" value="NZ_SHKM01000001.1"/>
</dbReference>
<proteinExistence type="predicted"/>
<reference evidence="6 7" key="1">
    <citation type="submission" date="2019-02" db="EMBL/GenBank/DDBJ databases">
        <title>Genomic Encyclopedia of Type Strains, Phase IV (KMG-IV): sequencing the most valuable type-strain genomes for metagenomic binning, comparative biology and taxonomic classification.</title>
        <authorList>
            <person name="Goeker M."/>
        </authorList>
    </citation>
    <scope>NUCLEOTIDE SEQUENCE [LARGE SCALE GENOMIC DNA]</scope>
    <source>
        <strain evidence="6 7">DSM 21223</strain>
    </source>
</reference>
<dbReference type="SMART" id="SM00116">
    <property type="entry name" value="CBS"/>
    <property type="match status" value="2"/>
</dbReference>
<dbReference type="Pfam" id="PF00571">
    <property type="entry name" value="CBS"/>
    <property type="match status" value="2"/>
</dbReference>
<keyword evidence="7" id="KW-1185">Reference proteome</keyword>
<evidence type="ECO:0000256" key="4">
    <source>
        <dbReference type="SAM" id="MobiDB-lite"/>
    </source>
</evidence>
<dbReference type="SUPFAM" id="SSF54631">
    <property type="entry name" value="CBS-domain pair"/>
    <property type="match status" value="1"/>
</dbReference>
<dbReference type="SUPFAM" id="SSF53686">
    <property type="entry name" value="Tryptophan synthase beta subunit-like PLP-dependent enzymes"/>
    <property type="match status" value="1"/>
</dbReference>
<dbReference type="PROSITE" id="PS51371">
    <property type="entry name" value="CBS"/>
    <property type="match status" value="2"/>
</dbReference>
<dbReference type="InterPro" id="IPR000644">
    <property type="entry name" value="CBS_dom"/>
</dbReference>
<gene>
    <name evidence="6" type="ORF">EV678_0235</name>
</gene>
<evidence type="ECO:0000313" key="6">
    <source>
        <dbReference type="EMBL" id="RZT89450.1"/>
    </source>
</evidence>
<keyword evidence="3" id="KW-0129">CBS domain</keyword>
<name>A0ABY0IPF1_9RHOO</name>
<dbReference type="Gene3D" id="3.10.580.10">
    <property type="entry name" value="CBS-domain"/>
    <property type="match status" value="1"/>
</dbReference>
<evidence type="ECO:0000256" key="3">
    <source>
        <dbReference type="PROSITE-ProRule" id="PRU00703"/>
    </source>
</evidence>
<feature type="region of interest" description="Disordered" evidence="4">
    <location>
        <begin position="1"/>
        <end position="23"/>
    </location>
</feature>
<feature type="domain" description="CBS" evidence="5">
    <location>
        <begin position="448"/>
        <end position="501"/>
    </location>
</feature>
<keyword evidence="2" id="KW-0663">Pyridoxal phosphate</keyword>
<accession>A0ABY0IPF1</accession>
<evidence type="ECO:0000313" key="7">
    <source>
        <dbReference type="Proteomes" id="UP000292136"/>
    </source>
</evidence>
<dbReference type="InterPro" id="IPR001216">
    <property type="entry name" value="P-phosphate_BS"/>
</dbReference>
<comment type="cofactor">
    <cofactor evidence="1">
        <name>pyridoxal 5'-phosphate</name>
        <dbReference type="ChEBI" id="CHEBI:597326"/>
    </cofactor>
</comment>
<dbReference type="PANTHER" id="PTHR10314">
    <property type="entry name" value="CYSTATHIONINE BETA-SYNTHASE"/>
    <property type="match status" value="1"/>
</dbReference>
<dbReference type="Proteomes" id="UP000292136">
    <property type="component" value="Unassembled WGS sequence"/>
</dbReference>
<feature type="domain" description="CBS" evidence="5">
    <location>
        <begin position="382"/>
        <end position="439"/>
    </location>
</feature>
<evidence type="ECO:0000259" key="5">
    <source>
        <dbReference type="PROSITE" id="PS51371"/>
    </source>
</evidence>
<sequence>MTAATGHGAPSRAGPHLHLSPPAPFVFQPNRDSMTDTAATLAPSATLPRSSLDLIGATPLVEVTHFDTGPCRLFLKLESQNPGGSIKDRVARSMIDAAEKEGLIKPGSTLVEATAGNTGLALTLVGAQRGYKVVLVVPDKMSQEKIFALKALGARVVMTRSDVGVGHPEYYQDMAQRLASEIPGAWYVNQFGNPNNPKAHETGTGPELWSQLKGRIDAVVCGVGSGGTLTGLTRFFRQKSPRVKMVLADPAGSVLADYVAHGYIKEAGSWLVEGIGEDFIPPICDLTGVREAYTVPDAESFAAARELLRKEGIMGGSSTGTLLAAALRYCRTRTKPEHVVTFVCDHGNRYLSKMYNDFWMADQGFLPKDVRGDLRDIIGRRADEGAVVTVAPTDTVLTAYGRFKLYDVSQLPVTNDEGRIVGLIDESDLLLAITKDEANFRQPVKKFMTSRLTTLPPTAPISDLLPLFDQGLVPIVVDGDRFLGLVTRIDLLNHLRRKLKS</sequence>
<dbReference type="InterPro" id="IPR046353">
    <property type="entry name" value="CBS_C"/>
</dbReference>
<dbReference type="InterPro" id="IPR050214">
    <property type="entry name" value="Cys_Synth/Cystath_Beta-Synth"/>
</dbReference>
<dbReference type="EMBL" id="SHKM01000001">
    <property type="protein sequence ID" value="RZT89450.1"/>
    <property type="molecule type" value="Genomic_DNA"/>
</dbReference>
<evidence type="ECO:0000256" key="1">
    <source>
        <dbReference type="ARBA" id="ARBA00001933"/>
    </source>
</evidence>
<dbReference type="PROSITE" id="PS00901">
    <property type="entry name" value="CYS_SYNTHASE"/>
    <property type="match status" value="1"/>
</dbReference>
<organism evidence="6 7">
    <name type="scientific">Azospira oryzae</name>
    <dbReference type="NCBI Taxonomy" id="146939"/>
    <lineage>
        <taxon>Bacteria</taxon>
        <taxon>Pseudomonadati</taxon>
        <taxon>Pseudomonadota</taxon>
        <taxon>Betaproteobacteria</taxon>
        <taxon>Rhodocyclales</taxon>
        <taxon>Rhodocyclaceae</taxon>
        <taxon>Azospira</taxon>
    </lineage>
</organism>
<dbReference type="Gene3D" id="3.40.50.1100">
    <property type="match status" value="2"/>
</dbReference>
<comment type="caution">
    <text evidence="6">The sequence shown here is derived from an EMBL/GenBank/DDBJ whole genome shotgun (WGS) entry which is preliminary data.</text>
</comment>
<dbReference type="InterPro" id="IPR001926">
    <property type="entry name" value="TrpB-like_PALP"/>
</dbReference>
<protein>
    <submittedName>
        <fullName evidence="6">Cystathionine beta-synthase</fullName>
    </submittedName>
</protein>
<dbReference type="Pfam" id="PF00291">
    <property type="entry name" value="PALP"/>
    <property type="match status" value="1"/>
</dbReference>
<dbReference type="CDD" id="cd01561">
    <property type="entry name" value="CBS_like"/>
    <property type="match status" value="1"/>
</dbReference>
<dbReference type="InterPro" id="IPR046342">
    <property type="entry name" value="CBS_dom_sf"/>
</dbReference>
<dbReference type="InterPro" id="IPR036052">
    <property type="entry name" value="TrpB-like_PALP_sf"/>
</dbReference>
<dbReference type="CDD" id="cd04608">
    <property type="entry name" value="CBS_pair_CBS"/>
    <property type="match status" value="1"/>
</dbReference>